<keyword evidence="9" id="KW-1185">Reference proteome</keyword>
<feature type="transmembrane region" description="Helical" evidence="6">
    <location>
        <begin position="122"/>
        <end position="144"/>
    </location>
</feature>
<feature type="transmembrane region" description="Helical" evidence="6">
    <location>
        <begin position="172"/>
        <end position="192"/>
    </location>
</feature>
<comment type="subcellular location">
    <subcellularLocation>
        <location evidence="1">Membrane</location>
        <topology evidence="1">Multi-pass membrane protein</topology>
    </subcellularLocation>
</comment>
<dbReference type="Pfam" id="PF20684">
    <property type="entry name" value="Fung_rhodopsin"/>
    <property type="match status" value="1"/>
</dbReference>
<organism evidence="8 9">
    <name type="scientific">Penicillium steckii</name>
    <dbReference type="NCBI Taxonomy" id="303698"/>
    <lineage>
        <taxon>Eukaryota</taxon>
        <taxon>Fungi</taxon>
        <taxon>Dikarya</taxon>
        <taxon>Ascomycota</taxon>
        <taxon>Pezizomycotina</taxon>
        <taxon>Eurotiomycetes</taxon>
        <taxon>Eurotiomycetidae</taxon>
        <taxon>Eurotiales</taxon>
        <taxon>Aspergillaceae</taxon>
        <taxon>Penicillium</taxon>
    </lineage>
</organism>
<evidence type="ECO:0000313" key="9">
    <source>
        <dbReference type="Proteomes" id="UP000191285"/>
    </source>
</evidence>
<evidence type="ECO:0000256" key="1">
    <source>
        <dbReference type="ARBA" id="ARBA00004141"/>
    </source>
</evidence>
<dbReference type="GO" id="GO:0016020">
    <property type="term" value="C:membrane"/>
    <property type="evidence" value="ECO:0007669"/>
    <property type="project" value="UniProtKB-SubCell"/>
</dbReference>
<feature type="domain" description="Rhodopsin" evidence="7">
    <location>
        <begin position="28"/>
        <end position="265"/>
    </location>
</feature>
<feature type="transmembrane region" description="Helical" evidence="6">
    <location>
        <begin position="204"/>
        <end position="228"/>
    </location>
</feature>
<evidence type="ECO:0000256" key="5">
    <source>
        <dbReference type="ARBA" id="ARBA00038359"/>
    </source>
</evidence>
<evidence type="ECO:0000313" key="8">
    <source>
        <dbReference type="EMBL" id="OQE25543.1"/>
    </source>
</evidence>
<protein>
    <recommendedName>
        <fullName evidence="7">Rhodopsin domain-containing protein</fullName>
    </recommendedName>
</protein>
<dbReference type="OrthoDB" id="3923077at2759"/>
<proteinExistence type="inferred from homology"/>
<reference evidence="9" key="1">
    <citation type="journal article" date="2017" name="Nat. Microbiol.">
        <title>Global analysis of biosynthetic gene clusters reveals vast potential of secondary metabolite production in Penicillium species.</title>
        <authorList>
            <person name="Nielsen J.C."/>
            <person name="Grijseels S."/>
            <person name="Prigent S."/>
            <person name="Ji B."/>
            <person name="Dainat J."/>
            <person name="Nielsen K.F."/>
            <person name="Frisvad J.C."/>
            <person name="Workman M."/>
            <person name="Nielsen J."/>
        </authorList>
    </citation>
    <scope>NUCLEOTIDE SEQUENCE [LARGE SCALE GENOMIC DNA]</scope>
    <source>
        <strain evidence="9">IBT 24891</strain>
    </source>
</reference>
<comment type="similarity">
    <text evidence="5">Belongs to the SAT4 family.</text>
</comment>
<dbReference type="InterPro" id="IPR052337">
    <property type="entry name" value="SAT4-like"/>
</dbReference>
<evidence type="ECO:0000256" key="3">
    <source>
        <dbReference type="ARBA" id="ARBA00022989"/>
    </source>
</evidence>
<dbReference type="Proteomes" id="UP000191285">
    <property type="component" value="Unassembled WGS sequence"/>
</dbReference>
<evidence type="ECO:0000259" key="7">
    <source>
        <dbReference type="Pfam" id="PF20684"/>
    </source>
</evidence>
<dbReference type="PANTHER" id="PTHR33048">
    <property type="entry name" value="PTH11-LIKE INTEGRAL MEMBRANE PROTEIN (AFU_ORTHOLOGUE AFUA_5G11245)"/>
    <property type="match status" value="1"/>
</dbReference>
<dbReference type="PANTHER" id="PTHR33048:SF93">
    <property type="entry name" value="INTEGRAL MEMBRANE PROTEIN"/>
    <property type="match status" value="1"/>
</dbReference>
<keyword evidence="4 6" id="KW-0472">Membrane</keyword>
<evidence type="ECO:0000256" key="6">
    <source>
        <dbReference type="SAM" id="Phobius"/>
    </source>
</evidence>
<keyword evidence="3 6" id="KW-1133">Transmembrane helix</keyword>
<feature type="transmembrane region" description="Helical" evidence="6">
    <location>
        <begin position="90"/>
        <end position="115"/>
    </location>
</feature>
<evidence type="ECO:0000256" key="4">
    <source>
        <dbReference type="ARBA" id="ARBA00023136"/>
    </source>
</evidence>
<sequence>MGYYGGLGPMVNGVLWAEVVLFAFFVGLRIYTRKEILNAVGGDDYLCILALVVHILYTIFVTMGTYYGLGRLFADVGDPTIYFTAVKYELFSQVAGIMVIGIGKAAVGVFLLRIVRNKIQIWFIYGCLAITAIITLFASITVIVQCSPVEKSWNPMTPGTCWVDFSKVGYTVGSWFVAADFAFATLPWFVVWDLNMKRKEKFTVACGLSLGIFAGVCGIVRTVALSGLNASEYIYDTVPMLIWSATESLVTIMCSSIPVLRPLYVRVRYGKDGKDSSIGNSGDTPYKLPMYGSGARKYGKMSISGPGDSIIEPKSSAMVKYETRNTSHENILQGAAGIERTDEISVSYERFDSKV</sequence>
<evidence type="ECO:0000256" key="2">
    <source>
        <dbReference type="ARBA" id="ARBA00022692"/>
    </source>
</evidence>
<dbReference type="InterPro" id="IPR049326">
    <property type="entry name" value="Rhodopsin_dom_fungi"/>
</dbReference>
<dbReference type="EMBL" id="MLKD01000006">
    <property type="protein sequence ID" value="OQE25543.1"/>
    <property type="molecule type" value="Genomic_DNA"/>
</dbReference>
<dbReference type="AlphaFoldDB" id="A0A1V6TJ07"/>
<comment type="caution">
    <text evidence="8">The sequence shown here is derived from an EMBL/GenBank/DDBJ whole genome shotgun (WGS) entry which is preliminary data.</text>
</comment>
<feature type="transmembrane region" description="Helical" evidence="6">
    <location>
        <begin position="240"/>
        <end position="260"/>
    </location>
</feature>
<feature type="transmembrane region" description="Helical" evidence="6">
    <location>
        <begin position="13"/>
        <end position="32"/>
    </location>
</feature>
<feature type="transmembrane region" description="Helical" evidence="6">
    <location>
        <begin position="44"/>
        <end position="70"/>
    </location>
</feature>
<name>A0A1V6TJ07_9EURO</name>
<accession>A0A1V6TJ07</accession>
<keyword evidence="2 6" id="KW-0812">Transmembrane</keyword>
<gene>
    <name evidence="8" type="ORF">PENSTE_c006G01229</name>
</gene>